<organism evidence="3 4">
    <name type="scientific">Vibrio gigantis</name>
    <dbReference type="NCBI Taxonomy" id="296199"/>
    <lineage>
        <taxon>Bacteria</taxon>
        <taxon>Pseudomonadati</taxon>
        <taxon>Pseudomonadota</taxon>
        <taxon>Gammaproteobacteria</taxon>
        <taxon>Vibrionales</taxon>
        <taxon>Vibrionaceae</taxon>
        <taxon>Vibrio</taxon>
    </lineage>
</organism>
<feature type="repeat" description="TPR" evidence="1">
    <location>
        <begin position="162"/>
        <end position="195"/>
    </location>
</feature>
<dbReference type="Proteomes" id="UP000322521">
    <property type="component" value="Unassembled WGS sequence"/>
</dbReference>
<sequence length="245" mass="26905">MIGKRIGFILLTLSVLAGCQSAPSPQDLQLADVTSMKKVKNYDGLISYYKSQLEQGSEDPEVKEKLAWAYFYKGDIESADFYVQHLQKQGFENPNLYQLEGQVFDAKNDIGSAITAYLASIEAGNRTGQIHVLLGVSYTKAGKYDEAQKELNQARLRGYDDVVVKNNIAMIQMANGEYQQAIQTLAPVLKADPANKTVKANLAIALMKTQQIDSAKKLLKGDFSAEEIQSIAAELTQLGVNDEAS</sequence>
<feature type="chain" id="PRO_5024367146" evidence="2">
    <location>
        <begin position="18"/>
        <end position="245"/>
    </location>
</feature>
<name>A0A5M9P1J1_9VIBR</name>
<evidence type="ECO:0000313" key="3">
    <source>
        <dbReference type="EMBL" id="KAA8678485.1"/>
    </source>
</evidence>
<feature type="signal peptide" evidence="2">
    <location>
        <begin position="1"/>
        <end position="17"/>
    </location>
</feature>
<dbReference type="Pfam" id="PF13432">
    <property type="entry name" value="TPR_16"/>
    <property type="match status" value="1"/>
</dbReference>
<dbReference type="Pfam" id="PF14559">
    <property type="entry name" value="TPR_19"/>
    <property type="match status" value="1"/>
</dbReference>
<dbReference type="Gene3D" id="1.25.40.10">
    <property type="entry name" value="Tetratricopeptide repeat domain"/>
    <property type="match status" value="2"/>
</dbReference>
<comment type="caution">
    <text evidence="3">The sequence shown here is derived from an EMBL/GenBank/DDBJ whole genome shotgun (WGS) entry which is preliminary data.</text>
</comment>
<dbReference type="RefSeq" id="WP_086713263.1">
    <property type="nucleotide sequence ID" value="NZ_AP025492.1"/>
</dbReference>
<proteinExistence type="predicted"/>
<accession>A0A5M9P1J1</accession>
<dbReference type="PROSITE" id="PS51257">
    <property type="entry name" value="PROKAR_LIPOPROTEIN"/>
    <property type="match status" value="1"/>
</dbReference>
<dbReference type="OrthoDB" id="6260771at2"/>
<dbReference type="SUPFAM" id="SSF48452">
    <property type="entry name" value="TPR-like"/>
    <property type="match status" value="1"/>
</dbReference>
<dbReference type="SMART" id="SM00028">
    <property type="entry name" value="TPR"/>
    <property type="match status" value="3"/>
</dbReference>
<evidence type="ECO:0000256" key="2">
    <source>
        <dbReference type="SAM" id="SignalP"/>
    </source>
</evidence>
<evidence type="ECO:0000256" key="1">
    <source>
        <dbReference type="PROSITE-ProRule" id="PRU00339"/>
    </source>
</evidence>
<keyword evidence="1" id="KW-0802">TPR repeat</keyword>
<evidence type="ECO:0000313" key="4">
    <source>
        <dbReference type="Proteomes" id="UP000322521"/>
    </source>
</evidence>
<keyword evidence="2" id="KW-0732">Signal</keyword>
<dbReference type="AlphaFoldDB" id="A0A5M9P1J1"/>
<gene>
    <name evidence="3" type="ORF">F4W18_07055</name>
</gene>
<dbReference type="PROSITE" id="PS50005">
    <property type="entry name" value="TPR"/>
    <property type="match status" value="1"/>
</dbReference>
<reference evidence="3 4" key="1">
    <citation type="submission" date="2019-09" db="EMBL/GenBank/DDBJ databases">
        <title>Draft genome sequence of various Type strains from the CCUG.</title>
        <authorList>
            <person name="Pineiro-Iglesias B."/>
            <person name="Tunovic T."/>
            <person name="Unosson C."/>
            <person name="Inganas E."/>
            <person name="Ohlen M."/>
            <person name="Cardew S."/>
            <person name="Jensie-Markopoulos S."/>
            <person name="Salva-Serra F."/>
            <person name="Jaen-Luchoro D."/>
            <person name="Karlsson R."/>
            <person name="Svensson-Stadler L."/>
            <person name="Chun J."/>
            <person name="Moore E."/>
        </authorList>
    </citation>
    <scope>NUCLEOTIDE SEQUENCE [LARGE SCALE GENOMIC DNA]</scope>
    <source>
        <strain evidence="3 4">CCUG 56969T</strain>
    </source>
</reference>
<dbReference type="InterPro" id="IPR019734">
    <property type="entry name" value="TPR_rpt"/>
</dbReference>
<keyword evidence="4" id="KW-1185">Reference proteome</keyword>
<dbReference type="EMBL" id="VXJS01000003">
    <property type="protein sequence ID" value="KAA8678485.1"/>
    <property type="molecule type" value="Genomic_DNA"/>
</dbReference>
<dbReference type="InterPro" id="IPR011990">
    <property type="entry name" value="TPR-like_helical_dom_sf"/>
</dbReference>
<protein>
    <submittedName>
        <fullName evidence="3">Tetratricopeptide repeat protein</fullName>
    </submittedName>
</protein>